<dbReference type="EMBL" id="KN831981">
    <property type="protein sequence ID" value="KIO02650.1"/>
    <property type="molecule type" value="Genomic_DNA"/>
</dbReference>
<protein>
    <submittedName>
        <fullName evidence="1">Uncharacterized protein</fullName>
    </submittedName>
</protein>
<dbReference type="STRING" id="870435.A0A0C3NP32"/>
<name>A0A0C3NP32_PISTI</name>
<organism evidence="1 2">
    <name type="scientific">Pisolithus tinctorius Marx 270</name>
    <dbReference type="NCBI Taxonomy" id="870435"/>
    <lineage>
        <taxon>Eukaryota</taxon>
        <taxon>Fungi</taxon>
        <taxon>Dikarya</taxon>
        <taxon>Basidiomycota</taxon>
        <taxon>Agaricomycotina</taxon>
        <taxon>Agaricomycetes</taxon>
        <taxon>Agaricomycetidae</taxon>
        <taxon>Boletales</taxon>
        <taxon>Sclerodermatineae</taxon>
        <taxon>Pisolithaceae</taxon>
        <taxon>Pisolithus</taxon>
    </lineage>
</organism>
<gene>
    <name evidence="1" type="ORF">M404DRAFT_27867</name>
</gene>
<evidence type="ECO:0000313" key="1">
    <source>
        <dbReference type="EMBL" id="KIO02650.1"/>
    </source>
</evidence>
<reference evidence="2" key="2">
    <citation type="submission" date="2015-01" db="EMBL/GenBank/DDBJ databases">
        <title>Evolutionary Origins and Diversification of the Mycorrhizal Mutualists.</title>
        <authorList>
            <consortium name="DOE Joint Genome Institute"/>
            <consortium name="Mycorrhizal Genomics Consortium"/>
            <person name="Kohler A."/>
            <person name="Kuo A."/>
            <person name="Nagy L.G."/>
            <person name="Floudas D."/>
            <person name="Copeland A."/>
            <person name="Barry K.W."/>
            <person name="Cichocki N."/>
            <person name="Veneault-Fourrey C."/>
            <person name="LaButti K."/>
            <person name="Lindquist E.A."/>
            <person name="Lipzen A."/>
            <person name="Lundell T."/>
            <person name="Morin E."/>
            <person name="Murat C."/>
            <person name="Riley R."/>
            <person name="Ohm R."/>
            <person name="Sun H."/>
            <person name="Tunlid A."/>
            <person name="Henrissat B."/>
            <person name="Grigoriev I.V."/>
            <person name="Hibbett D.S."/>
            <person name="Martin F."/>
        </authorList>
    </citation>
    <scope>NUCLEOTIDE SEQUENCE [LARGE SCALE GENOMIC DNA]</scope>
    <source>
        <strain evidence="2">Marx 270</strain>
    </source>
</reference>
<sequence length="146" mass="16683">MRQELDTDALYQSREHAEALIEEFDLKTLWDAYGIVGDTIPFTSSFPCADIYQLIAPDILHQIIKGTFKDHLVEWVASYLKTMHGTTKVNAILDDIDWRIVAVAPFTGLHRFPKGRHFKQWTGNNSKALMKVYLPAIEGHVPMEIV</sequence>
<proteinExistence type="predicted"/>
<dbReference type="OrthoDB" id="3199698at2759"/>
<reference evidence="1 2" key="1">
    <citation type="submission" date="2014-04" db="EMBL/GenBank/DDBJ databases">
        <authorList>
            <consortium name="DOE Joint Genome Institute"/>
            <person name="Kuo A."/>
            <person name="Kohler A."/>
            <person name="Costa M.D."/>
            <person name="Nagy L.G."/>
            <person name="Floudas D."/>
            <person name="Copeland A."/>
            <person name="Barry K.W."/>
            <person name="Cichocki N."/>
            <person name="Veneault-Fourrey C."/>
            <person name="LaButti K."/>
            <person name="Lindquist E.A."/>
            <person name="Lipzen A."/>
            <person name="Lundell T."/>
            <person name="Morin E."/>
            <person name="Murat C."/>
            <person name="Sun H."/>
            <person name="Tunlid A."/>
            <person name="Henrissat B."/>
            <person name="Grigoriev I.V."/>
            <person name="Hibbett D.S."/>
            <person name="Martin F."/>
            <person name="Nordberg H.P."/>
            <person name="Cantor M.N."/>
            <person name="Hua S.X."/>
        </authorList>
    </citation>
    <scope>NUCLEOTIDE SEQUENCE [LARGE SCALE GENOMIC DNA]</scope>
    <source>
        <strain evidence="1 2">Marx 270</strain>
    </source>
</reference>
<dbReference type="AlphaFoldDB" id="A0A0C3NP32"/>
<dbReference type="InterPro" id="IPR041078">
    <property type="entry name" value="Plavaka"/>
</dbReference>
<dbReference type="Pfam" id="PF18759">
    <property type="entry name" value="Plavaka"/>
    <property type="match status" value="1"/>
</dbReference>
<dbReference type="HOGENOM" id="CLU_006344_17_0_1"/>
<dbReference type="InParanoid" id="A0A0C3NP32"/>
<keyword evidence="2" id="KW-1185">Reference proteome</keyword>
<evidence type="ECO:0000313" key="2">
    <source>
        <dbReference type="Proteomes" id="UP000054217"/>
    </source>
</evidence>
<dbReference type="Proteomes" id="UP000054217">
    <property type="component" value="Unassembled WGS sequence"/>
</dbReference>
<accession>A0A0C3NP32</accession>